<reference evidence="2" key="1">
    <citation type="submission" date="2023-03" db="EMBL/GenBank/DDBJ databases">
        <title>Massive genome expansion in bonnet fungi (Mycena s.s.) driven by repeated elements and novel gene families across ecological guilds.</title>
        <authorList>
            <consortium name="Lawrence Berkeley National Laboratory"/>
            <person name="Harder C.B."/>
            <person name="Miyauchi S."/>
            <person name="Viragh M."/>
            <person name="Kuo A."/>
            <person name="Thoen E."/>
            <person name="Andreopoulos B."/>
            <person name="Lu D."/>
            <person name="Skrede I."/>
            <person name="Drula E."/>
            <person name="Henrissat B."/>
            <person name="Morin E."/>
            <person name="Kohler A."/>
            <person name="Barry K."/>
            <person name="LaButti K."/>
            <person name="Morin E."/>
            <person name="Salamov A."/>
            <person name="Lipzen A."/>
            <person name="Mereny Z."/>
            <person name="Hegedus B."/>
            <person name="Baldrian P."/>
            <person name="Stursova M."/>
            <person name="Weitz H."/>
            <person name="Taylor A."/>
            <person name="Grigoriev I.V."/>
            <person name="Nagy L.G."/>
            <person name="Martin F."/>
            <person name="Kauserud H."/>
        </authorList>
    </citation>
    <scope>NUCLEOTIDE SEQUENCE</scope>
    <source>
        <strain evidence="2">9284</strain>
    </source>
</reference>
<evidence type="ECO:0000313" key="3">
    <source>
        <dbReference type="Proteomes" id="UP001221142"/>
    </source>
</evidence>
<feature type="compositionally biased region" description="Basic and acidic residues" evidence="1">
    <location>
        <begin position="146"/>
        <end position="162"/>
    </location>
</feature>
<protein>
    <submittedName>
        <fullName evidence="2">Uncharacterized protein</fullName>
    </submittedName>
</protein>
<accession>A0AAD7B7T2</accession>
<dbReference type="EMBL" id="JARKIF010000029">
    <property type="protein sequence ID" value="KAJ7613171.1"/>
    <property type="molecule type" value="Genomic_DNA"/>
</dbReference>
<evidence type="ECO:0000313" key="2">
    <source>
        <dbReference type="EMBL" id="KAJ7613171.1"/>
    </source>
</evidence>
<keyword evidence="3" id="KW-1185">Reference proteome</keyword>
<dbReference type="AlphaFoldDB" id="A0AAD7B7T2"/>
<sequence length="195" mass="21575">MGSWIYASLLSMIAEPSPAPDIVHEGLFHARRRPELPQSRRYGSPASLSTGASRLPASRAAAVAWPPPSSISRLPPLHAFQHQLAPPAPSNSPNPMRISPSKSYLLPPIPSHFQTTPGPTHLSRHQCPQCLALPPRILDPHSPPRQRQDQHTSSFPHEHQHEPSLPLRLSPPQPALRHPYRYHCPPERACFSVDG</sequence>
<proteinExistence type="predicted"/>
<evidence type="ECO:0000256" key="1">
    <source>
        <dbReference type="SAM" id="MobiDB-lite"/>
    </source>
</evidence>
<comment type="caution">
    <text evidence="2">The sequence shown here is derived from an EMBL/GenBank/DDBJ whole genome shotgun (WGS) entry which is preliminary data.</text>
</comment>
<organism evidence="2 3">
    <name type="scientific">Roridomyces roridus</name>
    <dbReference type="NCBI Taxonomy" id="1738132"/>
    <lineage>
        <taxon>Eukaryota</taxon>
        <taxon>Fungi</taxon>
        <taxon>Dikarya</taxon>
        <taxon>Basidiomycota</taxon>
        <taxon>Agaricomycotina</taxon>
        <taxon>Agaricomycetes</taxon>
        <taxon>Agaricomycetidae</taxon>
        <taxon>Agaricales</taxon>
        <taxon>Marasmiineae</taxon>
        <taxon>Mycenaceae</taxon>
        <taxon>Roridomyces</taxon>
    </lineage>
</organism>
<gene>
    <name evidence="2" type="ORF">FB45DRAFT_273600</name>
</gene>
<name>A0AAD7B7T2_9AGAR</name>
<feature type="region of interest" description="Disordered" evidence="1">
    <location>
        <begin position="133"/>
        <end position="174"/>
    </location>
</feature>
<dbReference type="Proteomes" id="UP001221142">
    <property type="component" value="Unassembled WGS sequence"/>
</dbReference>
<feature type="region of interest" description="Disordered" evidence="1">
    <location>
        <begin position="34"/>
        <end position="53"/>
    </location>
</feature>